<dbReference type="InterPro" id="IPR002347">
    <property type="entry name" value="SDR_fam"/>
</dbReference>
<dbReference type="Pfam" id="PF13561">
    <property type="entry name" value="adh_short_C2"/>
    <property type="match status" value="1"/>
</dbReference>
<dbReference type="Proteomes" id="UP001408594">
    <property type="component" value="Unassembled WGS sequence"/>
</dbReference>
<dbReference type="InterPro" id="IPR036291">
    <property type="entry name" value="NAD(P)-bd_dom_sf"/>
</dbReference>
<organism evidence="2 3">
    <name type="scientific">Microbulbifer aestuariivivens</name>
    <dbReference type="NCBI Taxonomy" id="1908308"/>
    <lineage>
        <taxon>Bacteria</taxon>
        <taxon>Pseudomonadati</taxon>
        <taxon>Pseudomonadota</taxon>
        <taxon>Gammaproteobacteria</taxon>
        <taxon>Cellvibrionales</taxon>
        <taxon>Microbulbiferaceae</taxon>
        <taxon>Microbulbifer</taxon>
    </lineage>
</organism>
<accession>A0ABP9WUD1</accession>
<comment type="caution">
    <text evidence="2">The sequence shown here is derived from an EMBL/GenBank/DDBJ whole genome shotgun (WGS) entry which is preliminary data.</text>
</comment>
<dbReference type="RefSeq" id="WP_345551500.1">
    <property type="nucleotide sequence ID" value="NZ_BAABRT010000018.1"/>
</dbReference>
<gene>
    <name evidence="2" type="primary">fabG_4</name>
    <name evidence="2" type="ORF">Maes01_02213</name>
</gene>
<dbReference type="SUPFAM" id="SSF51735">
    <property type="entry name" value="NAD(P)-binding Rossmann-fold domains"/>
    <property type="match status" value="1"/>
</dbReference>
<sequence length="258" mass="27325">MATKLFDLSGKVAMVTGASRGIGEAIARLLAEQGARVIVSSRRIEGCQAVVDAIVHAGGQAEALACHIGSMEDIHKTFTHIREQYGRLDILVNNAAANPYFGHILDTDLSAFEKTVDVNIRGYFYMSVEAGKLMREQGGGCIVNTASINALQPGVGQGIYSITKAAVVNMTKAFAKECAPFNIRVNALLPGLTRTNFAGALFADEGIYKTAIDHIPMHRHAEPEEMAGTVLYLVSDASSFTTGECVVVDGGMTACGGI</sequence>
<dbReference type="PROSITE" id="PS00061">
    <property type="entry name" value="ADH_SHORT"/>
    <property type="match status" value="1"/>
</dbReference>
<evidence type="ECO:0000313" key="3">
    <source>
        <dbReference type="Proteomes" id="UP001408594"/>
    </source>
</evidence>
<evidence type="ECO:0000256" key="1">
    <source>
        <dbReference type="ARBA" id="ARBA00006484"/>
    </source>
</evidence>
<protein>
    <submittedName>
        <fullName evidence="2">3-oxoacyl-[acyl-carrier-protein] reductase FabG</fullName>
    </submittedName>
</protein>
<dbReference type="PRINTS" id="PR00081">
    <property type="entry name" value="GDHRDH"/>
</dbReference>
<comment type="similarity">
    <text evidence="1">Belongs to the short-chain dehydrogenases/reductases (SDR) family.</text>
</comment>
<dbReference type="CDD" id="cd05233">
    <property type="entry name" value="SDR_c"/>
    <property type="match status" value="1"/>
</dbReference>
<keyword evidence="3" id="KW-1185">Reference proteome</keyword>
<dbReference type="InterPro" id="IPR020904">
    <property type="entry name" value="Sc_DH/Rdtase_CS"/>
</dbReference>
<dbReference type="NCBIfam" id="NF005446">
    <property type="entry name" value="PRK07035.1"/>
    <property type="match status" value="1"/>
</dbReference>
<dbReference type="Gene3D" id="3.40.50.720">
    <property type="entry name" value="NAD(P)-binding Rossmann-like Domain"/>
    <property type="match status" value="1"/>
</dbReference>
<dbReference type="NCBIfam" id="NF005559">
    <property type="entry name" value="PRK07231.1"/>
    <property type="match status" value="1"/>
</dbReference>
<evidence type="ECO:0000313" key="2">
    <source>
        <dbReference type="EMBL" id="GAA5525641.1"/>
    </source>
</evidence>
<reference evidence="2 3" key="1">
    <citation type="submission" date="2024-02" db="EMBL/GenBank/DDBJ databases">
        <title>Microbulbifer aestuariivivens NBRC 112533.</title>
        <authorList>
            <person name="Ichikawa N."/>
            <person name="Katano-Makiyama Y."/>
            <person name="Hidaka K."/>
        </authorList>
    </citation>
    <scope>NUCLEOTIDE SEQUENCE [LARGE SCALE GENOMIC DNA]</scope>
    <source>
        <strain evidence="2 3">NBRC 112533</strain>
    </source>
</reference>
<dbReference type="PRINTS" id="PR00080">
    <property type="entry name" value="SDRFAMILY"/>
</dbReference>
<name>A0ABP9WUD1_9GAMM</name>
<dbReference type="PANTHER" id="PTHR43943">
    <property type="entry name" value="DEHYDROGENASE/REDUCTASE (SDR FAMILY) MEMBER 4"/>
    <property type="match status" value="1"/>
</dbReference>
<proteinExistence type="inferred from homology"/>
<dbReference type="EMBL" id="BAABRT010000018">
    <property type="protein sequence ID" value="GAA5525641.1"/>
    <property type="molecule type" value="Genomic_DNA"/>
</dbReference>
<dbReference type="PANTHER" id="PTHR43943:SF2">
    <property type="entry name" value="DEHYDROGENASE_REDUCTASE 4"/>
    <property type="match status" value="1"/>
</dbReference>